<dbReference type="Pfam" id="PF23859">
    <property type="entry name" value="DpdA"/>
    <property type="match status" value="1"/>
</dbReference>
<sequence length="72" mass="7960">MFDDPWALDSGGFTKLALHGQWVTTPEEYTDLRWCLVDEIWDADVVGAKAPASWPESLLKHCLRGRSGGAQG</sequence>
<dbReference type="Proteomes" id="UP001595851">
    <property type="component" value="Unassembled WGS sequence"/>
</dbReference>
<feature type="domain" description="DeoxyPurine in DNA protein A" evidence="1">
    <location>
        <begin position="4"/>
        <end position="32"/>
    </location>
</feature>
<proteinExistence type="predicted"/>
<comment type="caution">
    <text evidence="2">The sequence shown here is derived from an EMBL/GenBank/DDBJ whole genome shotgun (WGS) entry which is preliminary data.</text>
</comment>
<dbReference type="EMBL" id="JBHSBI010000024">
    <property type="protein sequence ID" value="MFC4012929.1"/>
    <property type="molecule type" value="Genomic_DNA"/>
</dbReference>
<evidence type="ECO:0000313" key="2">
    <source>
        <dbReference type="EMBL" id="MFC4012929.1"/>
    </source>
</evidence>
<evidence type="ECO:0000259" key="1">
    <source>
        <dbReference type="Pfam" id="PF23859"/>
    </source>
</evidence>
<keyword evidence="3" id="KW-1185">Reference proteome</keyword>
<gene>
    <name evidence="2" type="ORF">ACFOY2_37270</name>
</gene>
<dbReference type="RefSeq" id="WP_379532817.1">
    <property type="nucleotide sequence ID" value="NZ_JBHSBI010000024.1"/>
</dbReference>
<accession>A0ABV8GL62</accession>
<name>A0ABV8GL62_9ACTN</name>
<protein>
    <recommendedName>
        <fullName evidence="1">DeoxyPurine in DNA protein A domain-containing protein</fullName>
    </recommendedName>
</protein>
<organism evidence="2 3">
    <name type="scientific">Nonomuraea purpurea</name>
    <dbReference type="NCBI Taxonomy" id="1849276"/>
    <lineage>
        <taxon>Bacteria</taxon>
        <taxon>Bacillati</taxon>
        <taxon>Actinomycetota</taxon>
        <taxon>Actinomycetes</taxon>
        <taxon>Streptosporangiales</taxon>
        <taxon>Streptosporangiaceae</taxon>
        <taxon>Nonomuraea</taxon>
    </lineage>
</organism>
<evidence type="ECO:0000313" key="3">
    <source>
        <dbReference type="Proteomes" id="UP001595851"/>
    </source>
</evidence>
<dbReference type="InterPro" id="IPR055645">
    <property type="entry name" value="DpdA"/>
</dbReference>
<reference evidence="3" key="1">
    <citation type="journal article" date="2019" name="Int. J. Syst. Evol. Microbiol.">
        <title>The Global Catalogue of Microorganisms (GCM) 10K type strain sequencing project: providing services to taxonomists for standard genome sequencing and annotation.</title>
        <authorList>
            <consortium name="The Broad Institute Genomics Platform"/>
            <consortium name="The Broad Institute Genome Sequencing Center for Infectious Disease"/>
            <person name="Wu L."/>
            <person name="Ma J."/>
        </authorList>
    </citation>
    <scope>NUCLEOTIDE SEQUENCE [LARGE SCALE GENOMIC DNA]</scope>
    <source>
        <strain evidence="3">TBRC 1276</strain>
    </source>
</reference>